<reference evidence="2" key="1">
    <citation type="submission" date="2023-03" db="EMBL/GenBank/DDBJ databases">
        <title>Massive genome expansion in bonnet fungi (Mycena s.s.) driven by repeated elements and novel gene families across ecological guilds.</title>
        <authorList>
            <consortium name="Lawrence Berkeley National Laboratory"/>
            <person name="Harder C.B."/>
            <person name="Miyauchi S."/>
            <person name="Viragh M."/>
            <person name="Kuo A."/>
            <person name="Thoen E."/>
            <person name="Andreopoulos B."/>
            <person name="Lu D."/>
            <person name="Skrede I."/>
            <person name="Drula E."/>
            <person name="Henrissat B."/>
            <person name="Morin E."/>
            <person name="Kohler A."/>
            <person name="Barry K."/>
            <person name="LaButti K."/>
            <person name="Morin E."/>
            <person name="Salamov A."/>
            <person name="Lipzen A."/>
            <person name="Mereny Z."/>
            <person name="Hegedus B."/>
            <person name="Baldrian P."/>
            <person name="Stursova M."/>
            <person name="Weitz H."/>
            <person name="Taylor A."/>
            <person name="Grigoriev I.V."/>
            <person name="Nagy L.G."/>
            <person name="Martin F."/>
            <person name="Kauserud H."/>
        </authorList>
    </citation>
    <scope>NUCLEOTIDE SEQUENCE</scope>
    <source>
        <strain evidence="2">CBHHK188m</strain>
    </source>
</reference>
<proteinExistence type="predicted"/>
<evidence type="ECO:0000256" key="1">
    <source>
        <dbReference type="SAM" id="MobiDB-lite"/>
    </source>
</evidence>
<feature type="region of interest" description="Disordered" evidence="1">
    <location>
        <begin position="202"/>
        <end position="226"/>
    </location>
</feature>
<organism evidence="2 3">
    <name type="scientific">Mycena maculata</name>
    <dbReference type="NCBI Taxonomy" id="230809"/>
    <lineage>
        <taxon>Eukaryota</taxon>
        <taxon>Fungi</taxon>
        <taxon>Dikarya</taxon>
        <taxon>Basidiomycota</taxon>
        <taxon>Agaricomycotina</taxon>
        <taxon>Agaricomycetes</taxon>
        <taxon>Agaricomycetidae</taxon>
        <taxon>Agaricales</taxon>
        <taxon>Marasmiineae</taxon>
        <taxon>Mycenaceae</taxon>
        <taxon>Mycena</taxon>
    </lineage>
</organism>
<feature type="region of interest" description="Disordered" evidence="1">
    <location>
        <begin position="243"/>
        <end position="294"/>
    </location>
</feature>
<protein>
    <submittedName>
        <fullName evidence="2">Uncharacterized protein</fullName>
    </submittedName>
</protein>
<dbReference type="Proteomes" id="UP001215280">
    <property type="component" value="Unassembled WGS sequence"/>
</dbReference>
<keyword evidence="3" id="KW-1185">Reference proteome</keyword>
<feature type="compositionally biased region" description="Basic and acidic residues" evidence="1">
    <location>
        <begin position="172"/>
        <end position="181"/>
    </location>
</feature>
<gene>
    <name evidence="2" type="ORF">DFH07DRAFT_768596</name>
</gene>
<dbReference type="AlphaFoldDB" id="A0AAD7JSF9"/>
<comment type="caution">
    <text evidence="2">The sequence shown here is derived from an EMBL/GenBank/DDBJ whole genome shotgun (WGS) entry which is preliminary data.</text>
</comment>
<feature type="region of interest" description="Disordered" evidence="1">
    <location>
        <begin position="156"/>
        <end position="181"/>
    </location>
</feature>
<feature type="compositionally biased region" description="Acidic residues" evidence="1">
    <location>
        <begin position="282"/>
        <end position="292"/>
    </location>
</feature>
<evidence type="ECO:0000313" key="2">
    <source>
        <dbReference type="EMBL" id="KAJ7770855.1"/>
    </source>
</evidence>
<evidence type="ECO:0000313" key="3">
    <source>
        <dbReference type="Proteomes" id="UP001215280"/>
    </source>
</evidence>
<dbReference type="EMBL" id="JARJLG010000023">
    <property type="protein sequence ID" value="KAJ7770855.1"/>
    <property type="molecule type" value="Genomic_DNA"/>
</dbReference>
<name>A0AAD7JSF9_9AGAR</name>
<accession>A0AAD7JSF9</accession>
<sequence>MLTFKNLRPLQVFEEQSLQLYPHTRNVPLSNVVTFVEGKNCGGRVVPGGPQQRTRYSGLEPAHELAMKDGQQFKSMYPRQACARGGDLLPGRGGSTCGAFDGTDEGDRVCNARDLGKGNEGRCVWCLWGERPSRLIRTSQAVGERGSEMEDVCMADPVHKGNNMSDEGAPEPPKRGREKKRDLVFITGRATRGGPRVRIYDTQREKNTRVCGGPHGSRVTRQPATQPVPISAAHKLALPELAPKQEPGTSSNVSDAAPDLDADPGPSPEPLRTPPRHRVTVEEVEDESDDSISVEPCQLSPEALAEEGLDNLPWDPSGEILPGETCPPAMTEPAQAGLPPRPEPIQSHATPASSLTSPTYFPHERGFVMPDRPEHRKLPGPVPTNAAVNVGIQKLQDLLHPRCKTGRGHKKTELDLITSARTECMIHFLCLYKASGYTGWTMHLETVATASGKSGSKTWLGQKICEWSIKFCEDSKNLPTHQYSWWHSSILSDKDLAGDIHMLLQSLGKWVSAKDIARYVATPKL</sequence>